<protein>
    <submittedName>
        <fullName evidence="1">Uncharacterized protein</fullName>
    </submittedName>
</protein>
<gene>
    <name evidence="1" type="ORF">Scep_030328</name>
</gene>
<evidence type="ECO:0000313" key="2">
    <source>
        <dbReference type="Proteomes" id="UP001419268"/>
    </source>
</evidence>
<proteinExistence type="predicted"/>
<keyword evidence="2" id="KW-1185">Reference proteome</keyword>
<name>A0AAP0E2Y4_9MAGN</name>
<dbReference type="EMBL" id="JBBNAG010000013">
    <property type="protein sequence ID" value="KAK9083857.1"/>
    <property type="molecule type" value="Genomic_DNA"/>
</dbReference>
<reference evidence="1 2" key="1">
    <citation type="submission" date="2024-01" db="EMBL/GenBank/DDBJ databases">
        <title>Genome assemblies of Stephania.</title>
        <authorList>
            <person name="Yang L."/>
        </authorList>
    </citation>
    <scope>NUCLEOTIDE SEQUENCE [LARGE SCALE GENOMIC DNA]</scope>
    <source>
        <strain evidence="1">JXDWG</strain>
        <tissue evidence="1">Leaf</tissue>
    </source>
</reference>
<dbReference type="Proteomes" id="UP001419268">
    <property type="component" value="Unassembled WGS sequence"/>
</dbReference>
<evidence type="ECO:0000313" key="1">
    <source>
        <dbReference type="EMBL" id="KAK9083857.1"/>
    </source>
</evidence>
<comment type="caution">
    <text evidence="1">The sequence shown here is derived from an EMBL/GenBank/DDBJ whole genome shotgun (WGS) entry which is preliminary data.</text>
</comment>
<sequence length="116" mass="13437">MYDTLSLDPLIKWLTLTYMQYLYTTQSHLPPSPHVTHYLYLSQAFSSPLPDSHLSPSWYSRSPTLLSASPHHSASLLHDHFSRLHQLSCSWLKRHDLPHRQVSLTEELVSSARCRV</sequence>
<organism evidence="1 2">
    <name type="scientific">Stephania cephalantha</name>
    <dbReference type="NCBI Taxonomy" id="152367"/>
    <lineage>
        <taxon>Eukaryota</taxon>
        <taxon>Viridiplantae</taxon>
        <taxon>Streptophyta</taxon>
        <taxon>Embryophyta</taxon>
        <taxon>Tracheophyta</taxon>
        <taxon>Spermatophyta</taxon>
        <taxon>Magnoliopsida</taxon>
        <taxon>Ranunculales</taxon>
        <taxon>Menispermaceae</taxon>
        <taxon>Menispermoideae</taxon>
        <taxon>Cissampelideae</taxon>
        <taxon>Stephania</taxon>
    </lineage>
</organism>
<accession>A0AAP0E2Y4</accession>
<dbReference type="AlphaFoldDB" id="A0AAP0E2Y4"/>